<comment type="caution">
    <text evidence="1">The sequence shown here is derived from an EMBL/GenBank/DDBJ whole genome shotgun (WGS) entry which is preliminary data.</text>
</comment>
<evidence type="ECO:0000313" key="1">
    <source>
        <dbReference type="EMBL" id="KAJ7529362.1"/>
    </source>
</evidence>
<dbReference type="EMBL" id="CM055106">
    <property type="protein sequence ID" value="KAJ7529362.1"/>
    <property type="molecule type" value="Genomic_DNA"/>
</dbReference>
<name>A0ACC2BHU4_DIPCM</name>
<protein>
    <submittedName>
        <fullName evidence="1">Uncharacterized protein</fullName>
    </submittedName>
</protein>
<dbReference type="Proteomes" id="UP001162992">
    <property type="component" value="Chromosome 15"/>
</dbReference>
<evidence type="ECO:0000313" key="2">
    <source>
        <dbReference type="Proteomes" id="UP001162992"/>
    </source>
</evidence>
<keyword evidence="2" id="KW-1185">Reference proteome</keyword>
<sequence length="100" mass="11114">MAREGSRPPAIRYPQRRCDSATLNLSTGQQSPSGKWDAWRASKQSRVEHTMRIRLRPVSGFRFGLCQASIMAAFADASASTQIFLSMRILAISDDDPVLD</sequence>
<gene>
    <name evidence="1" type="ORF">O6H91_15G046200</name>
</gene>
<reference evidence="2" key="1">
    <citation type="journal article" date="2024" name="Proc. Natl. Acad. Sci. U.S.A.">
        <title>Extraordinary preservation of gene collinearity over three hundred million years revealed in homosporous lycophytes.</title>
        <authorList>
            <person name="Li C."/>
            <person name="Wickell D."/>
            <person name="Kuo L.Y."/>
            <person name="Chen X."/>
            <person name="Nie B."/>
            <person name="Liao X."/>
            <person name="Peng D."/>
            <person name="Ji J."/>
            <person name="Jenkins J."/>
            <person name="Williams M."/>
            <person name="Shu S."/>
            <person name="Plott C."/>
            <person name="Barry K."/>
            <person name="Rajasekar S."/>
            <person name="Grimwood J."/>
            <person name="Han X."/>
            <person name="Sun S."/>
            <person name="Hou Z."/>
            <person name="He W."/>
            <person name="Dai G."/>
            <person name="Sun C."/>
            <person name="Schmutz J."/>
            <person name="Leebens-Mack J.H."/>
            <person name="Li F.W."/>
            <person name="Wang L."/>
        </authorList>
    </citation>
    <scope>NUCLEOTIDE SEQUENCE [LARGE SCALE GENOMIC DNA]</scope>
    <source>
        <strain evidence="2">cv. PW_Plant_1</strain>
    </source>
</reference>
<accession>A0ACC2BHU4</accession>
<proteinExistence type="predicted"/>
<organism evidence="1 2">
    <name type="scientific">Diphasiastrum complanatum</name>
    <name type="common">Issler's clubmoss</name>
    <name type="synonym">Lycopodium complanatum</name>
    <dbReference type="NCBI Taxonomy" id="34168"/>
    <lineage>
        <taxon>Eukaryota</taxon>
        <taxon>Viridiplantae</taxon>
        <taxon>Streptophyta</taxon>
        <taxon>Embryophyta</taxon>
        <taxon>Tracheophyta</taxon>
        <taxon>Lycopodiopsida</taxon>
        <taxon>Lycopodiales</taxon>
        <taxon>Lycopodiaceae</taxon>
        <taxon>Lycopodioideae</taxon>
        <taxon>Diphasiastrum</taxon>
    </lineage>
</organism>